<protein>
    <recommendedName>
        <fullName evidence="4">Type IV pili sensor histidine kinase and response regulator</fullName>
    </recommendedName>
</protein>
<keyword evidence="3" id="KW-1185">Reference proteome</keyword>
<proteinExistence type="predicted"/>
<gene>
    <name evidence="2" type="ORF">MN202_14215</name>
</gene>
<evidence type="ECO:0008006" key="4">
    <source>
        <dbReference type="Google" id="ProtNLM"/>
    </source>
</evidence>
<comment type="caution">
    <text evidence="2">The sequence shown here is derived from an EMBL/GenBank/DDBJ whole genome shotgun (WGS) entry which is preliminary data.</text>
</comment>
<feature type="chain" id="PRO_5046355605" description="Type IV pili sensor histidine kinase and response regulator" evidence="1">
    <location>
        <begin position="17"/>
        <end position="289"/>
    </location>
</feature>
<feature type="signal peptide" evidence="1">
    <location>
        <begin position="1"/>
        <end position="16"/>
    </location>
</feature>
<organism evidence="2 3">
    <name type="scientific">Rheinheimera muenzenbergensis</name>
    <dbReference type="NCBI Taxonomy" id="1193628"/>
    <lineage>
        <taxon>Bacteria</taxon>
        <taxon>Pseudomonadati</taxon>
        <taxon>Pseudomonadota</taxon>
        <taxon>Gammaproteobacteria</taxon>
        <taxon>Chromatiales</taxon>
        <taxon>Chromatiaceae</taxon>
        <taxon>Rheinheimera</taxon>
    </lineage>
</organism>
<evidence type="ECO:0000313" key="2">
    <source>
        <dbReference type="EMBL" id="MEH8018392.1"/>
    </source>
</evidence>
<sequence length="289" mass="31889">MKKLALVVLISASALANPPSQEQQLNMMLSMMESMGELDRLSQCINLPTQRVKQLLRQTYTDCGMGDMMADEPDPAYETCLQQSIVRHSGLPASRWQECETDDDDGQDDPLLAELDALSERIGEREPTAAEQQQMDDIIARMQQRGADDMEQMVKGLIAGSQGSESSITLPLYPQAQLLINIPAQGEIEIGEQAYATLPGASFVTTDSPEQVLQYYRQQLPDYKLHRSSLAKAGEVALMQHLPAGFDYAKDMGRAFSIAHVYIQPASAAGQKRLPGAKTLFFIYYPPAS</sequence>
<keyword evidence="1" id="KW-0732">Signal</keyword>
<evidence type="ECO:0000256" key="1">
    <source>
        <dbReference type="SAM" id="SignalP"/>
    </source>
</evidence>
<dbReference type="Proteomes" id="UP001375382">
    <property type="component" value="Unassembled WGS sequence"/>
</dbReference>
<reference evidence="2 3" key="1">
    <citation type="journal article" date="2023" name="Ecotoxicol. Environ. Saf.">
        <title>Mercury remediation potential of mercury-resistant strain Rheinheimera metallidurans sp. nov. isolated from a municipal waste dumping site.</title>
        <authorList>
            <person name="Yadav V."/>
            <person name="Manjhi A."/>
            <person name="Vadakedath N."/>
        </authorList>
    </citation>
    <scope>NUCLEOTIDE SEQUENCE [LARGE SCALE GENOMIC DNA]</scope>
    <source>
        <strain evidence="2 3">E-49</strain>
    </source>
</reference>
<name>A0ABU8C970_9GAMM</name>
<evidence type="ECO:0000313" key="3">
    <source>
        <dbReference type="Proteomes" id="UP001375382"/>
    </source>
</evidence>
<accession>A0ABU8C970</accession>
<dbReference type="RefSeq" id="WP_335736798.1">
    <property type="nucleotide sequence ID" value="NZ_JALAAR010000012.1"/>
</dbReference>
<dbReference type="EMBL" id="JALAAR010000012">
    <property type="protein sequence ID" value="MEH8018392.1"/>
    <property type="molecule type" value="Genomic_DNA"/>
</dbReference>